<proteinExistence type="predicted"/>
<evidence type="ECO:0000313" key="2">
    <source>
        <dbReference type="Proteomes" id="UP000188354"/>
    </source>
</evidence>
<dbReference type="EMBL" id="CM007369">
    <property type="protein sequence ID" value="OIW05371.1"/>
    <property type="molecule type" value="Genomic_DNA"/>
</dbReference>
<dbReference type="AlphaFoldDB" id="A0A4P1R8S7"/>
<name>A0A4P1R8S7_LUPAN</name>
<keyword evidence="2" id="KW-1185">Reference proteome</keyword>
<protein>
    <submittedName>
        <fullName evidence="1">Uncharacterized protein</fullName>
    </submittedName>
</protein>
<dbReference type="Gramene" id="OIW05371">
    <property type="protein sequence ID" value="OIW05371"/>
    <property type="gene ID" value="TanjilG_28836"/>
</dbReference>
<sequence length="70" mass="7585">MDMKGEQPTTVSLCITPSDDTLLSARVCALSCGFGYCTGQSKMPLLCWAGGIPGKVMMIIGRRINVRYQL</sequence>
<reference evidence="1 2" key="1">
    <citation type="journal article" date="2017" name="Plant Biotechnol. J.">
        <title>A comprehensive draft genome sequence for lupin (Lupinus angustifolius), an emerging health food: insights into plant-microbe interactions and legume evolution.</title>
        <authorList>
            <person name="Hane J.K."/>
            <person name="Ming Y."/>
            <person name="Kamphuis L.G."/>
            <person name="Nelson M.N."/>
            <person name="Garg G."/>
            <person name="Atkins C.A."/>
            <person name="Bayer P.E."/>
            <person name="Bravo A."/>
            <person name="Bringans S."/>
            <person name="Cannon S."/>
            <person name="Edwards D."/>
            <person name="Foley R."/>
            <person name="Gao L.L."/>
            <person name="Harrison M.J."/>
            <person name="Huang W."/>
            <person name="Hurgobin B."/>
            <person name="Li S."/>
            <person name="Liu C.W."/>
            <person name="McGrath A."/>
            <person name="Morahan G."/>
            <person name="Murray J."/>
            <person name="Weller J."/>
            <person name="Jian J."/>
            <person name="Singh K.B."/>
        </authorList>
    </citation>
    <scope>NUCLEOTIDE SEQUENCE [LARGE SCALE GENOMIC DNA]</scope>
    <source>
        <strain evidence="2">cv. Tanjil</strain>
        <tissue evidence="1">Whole plant</tissue>
    </source>
</reference>
<gene>
    <name evidence="1" type="ORF">TanjilG_28836</name>
</gene>
<accession>A0A4P1R8S7</accession>
<evidence type="ECO:0000313" key="1">
    <source>
        <dbReference type="EMBL" id="OIW05371.1"/>
    </source>
</evidence>
<dbReference type="Proteomes" id="UP000188354">
    <property type="component" value="Chromosome LG09"/>
</dbReference>
<organism evidence="1 2">
    <name type="scientific">Lupinus angustifolius</name>
    <name type="common">Narrow-leaved blue lupine</name>
    <dbReference type="NCBI Taxonomy" id="3871"/>
    <lineage>
        <taxon>Eukaryota</taxon>
        <taxon>Viridiplantae</taxon>
        <taxon>Streptophyta</taxon>
        <taxon>Embryophyta</taxon>
        <taxon>Tracheophyta</taxon>
        <taxon>Spermatophyta</taxon>
        <taxon>Magnoliopsida</taxon>
        <taxon>eudicotyledons</taxon>
        <taxon>Gunneridae</taxon>
        <taxon>Pentapetalae</taxon>
        <taxon>rosids</taxon>
        <taxon>fabids</taxon>
        <taxon>Fabales</taxon>
        <taxon>Fabaceae</taxon>
        <taxon>Papilionoideae</taxon>
        <taxon>50 kb inversion clade</taxon>
        <taxon>genistoids sensu lato</taxon>
        <taxon>core genistoids</taxon>
        <taxon>Genisteae</taxon>
        <taxon>Lupinus</taxon>
    </lineage>
</organism>